<feature type="transmembrane region" description="Helical" evidence="1">
    <location>
        <begin position="266"/>
        <end position="288"/>
    </location>
</feature>
<dbReference type="EMBL" id="JAGGLJ010000002">
    <property type="protein sequence ID" value="MBP2024688.1"/>
    <property type="molecule type" value="Genomic_DNA"/>
</dbReference>
<organism evidence="2 3">
    <name type="scientific">Peptoniphilus stercorisuis</name>
    <dbReference type="NCBI Taxonomy" id="1436965"/>
    <lineage>
        <taxon>Bacteria</taxon>
        <taxon>Bacillati</taxon>
        <taxon>Bacillota</taxon>
        <taxon>Tissierellia</taxon>
        <taxon>Tissierellales</taxon>
        <taxon>Peptoniphilaceae</taxon>
        <taxon>Peptoniphilus</taxon>
    </lineage>
</organism>
<accession>A0ABS4KA82</accession>
<feature type="transmembrane region" description="Helical" evidence="1">
    <location>
        <begin position="56"/>
        <end position="78"/>
    </location>
</feature>
<keyword evidence="1" id="KW-0472">Membrane</keyword>
<feature type="transmembrane region" description="Helical" evidence="1">
    <location>
        <begin position="21"/>
        <end position="41"/>
    </location>
</feature>
<feature type="transmembrane region" description="Helical" evidence="1">
    <location>
        <begin position="233"/>
        <end position="254"/>
    </location>
</feature>
<feature type="transmembrane region" description="Helical" evidence="1">
    <location>
        <begin position="90"/>
        <end position="106"/>
    </location>
</feature>
<dbReference type="RefSeq" id="WP_210059997.1">
    <property type="nucleotide sequence ID" value="NZ_JAGGLJ010000002.1"/>
</dbReference>
<reference evidence="2 3" key="1">
    <citation type="submission" date="2021-03" db="EMBL/GenBank/DDBJ databases">
        <title>Genomic Encyclopedia of Type Strains, Phase IV (KMG-IV): sequencing the most valuable type-strain genomes for metagenomic binning, comparative biology and taxonomic classification.</title>
        <authorList>
            <person name="Goeker M."/>
        </authorList>
    </citation>
    <scope>NUCLEOTIDE SEQUENCE [LARGE SCALE GENOMIC DNA]</scope>
    <source>
        <strain evidence="2 3">DSM 27563</strain>
    </source>
</reference>
<dbReference type="InterPro" id="IPR025291">
    <property type="entry name" value="DUF4153"/>
</dbReference>
<evidence type="ECO:0008006" key="4">
    <source>
        <dbReference type="Google" id="ProtNLM"/>
    </source>
</evidence>
<feature type="transmembrane region" description="Helical" evidence="1">
    <location>
        <begin position="300"/>
        <end position="318"/>
    </location>
</feature>
<feature type="transmembrane region" description="Helical" evidence="1">
    <location>
        <begin position="330"/>
        <end position="348"/>
    </location>
</feature>
<evidence type="ECO:0000256" key="1">
    <source>
        <dbReference type="SAM" id="Phobius"/>
    </source>
</evidence>
<feature type="transmembrane region" description="Helical" evidence="1">
    <location>
        <begin position="355"/>
        <end position="376"/>
    </location>
</feature>
<dbReference type="Pfam" id="PF13687">
    <property type="entry name" value="DUF4153"/>
    <property type="match status" value="1"/>
</dbReference>
<feature type="transmembrane region" description="Helical" evidence="1">
    <location>
        <begin position="157"/>
        <end position="181"/>
    </location>
</feature>
<sequence>MKLIFNIKKTLNNTKTSFKRFPVGMIASFLSALFFILGVYSERMSGYNGNNTKNGFLFLIATFCFVFIDLFLEGLKGIVKNEEDLQKYKLIKIVLIILSVPILYGIKENMLGFEEALFSYDNSYKYFGLLLFFIIASFFIAKLFYHKDYIAYVIKIMGAGFVSLLYSGVLFLGLSAIFSALHHLIGLKITSNIYVYTSICIFIPFNIGIFLSNFPKGETSLANYEISKATRVLLNYILMPIFSIYLIILYIYFAKLIFIGELPKNILIHLILWFSLFSVVYLFVLDIIKDSKSVRDFRKIFPVLMIPVILVMFYSIILRIGDYGITENRYFVIAAGILSLASMIYYVFYRSNSNIAIPILLSVVILISTIGQVSAYNMSANSQNSRLKKILLKNNMLNGNKIVPKTDVSDNDKAKISEIVKYMCNSHRNYELNYVPSDFSCSDESMKEVFGFDHTDSYEEYDDMYYNYDAKVSIDINGYSKLLLIDSYPDSNISKTVGNYKIRRKSNFIEIYFNDDDKDKEIVTINMKDIKNKLKVLKKTKEIIDPDDLSIKGKSGNIEYKIVFTSLNFYEGEIDSEYYSCSFYLLTNIKN</sequence>
<keyword evidence="3" id="KW-1185">Reference proteome</keyword>
<protein>
    <recommendedName>
        <fullName evidence="4">DUF4153 domain-containing protein</fullName>
    </recommendedName>
</protein>
<evidence type="ECO:0000313" key="3">
    <source>
        <dbReference type="Proteomes" id="UP001519306"/>
    </source>
</evidence>
<proteinExistence type="predicted"/>
<keyword evidence="1" id="KW-0812">Transmembrane</keyword>
<feature type="transmembrane region" description="Helical" evidence="1">
    <location>
        <begin position="126"/>
        <end position="145"/>
    </location>
</feature>
<keyword evidence="1" id="KW-1133">Transmembrane helix</keyword>
<gene>
    <name evidence="2" type="ORF">J2Z71_000204</name>
</gene>
<name>A0ABS4KA82_9FIRM</name>
<dbReference type="Proteomes" id="UP001519306">
    <property type="component" value="Unassembled WGS sequence"/>
</dbReference>
<comment type="caution">
    <text evidence="2">The sequence shown here is derived from an EMBL/GenBank/DDBJ whole genome shotgun (WGS) entry which is preliminary data.</text>
</comment>
<evidence type="ECO:0000313" key="2">
    <source>
        <dbReference type="EMBL" id="MBP2024688.1"/>
    </source>
</evidence>
<feature type="transmembrane region" description="Helical" evidence="1">
    <location>
        <begin position="193"/>
        <end position="212"/>
    </location>
</feature>